<dbReference type="InterPro" id="IPR014922">
    <property type="entry name" value="YdhG-like"/>
</dbReference>
<comment type="caution">
    <text evidence="2">The sequence shown here is derived from an EMBL/GenBank/DDBJ whole genome shotgun (WGS) entry which is preliminary data.</text>
</comment>
<feature type="domain" description="YdhG-like" evidence="1">
    <location>
        <begin position="17"/>
        <end position="130"/>
    </location>
</feature>
<dbReference type="AlphaFoldDB" id="A0A7K3W3C3"/>
<proteinExistence type="predicted"/>
<dbReference type="RefSeq" id="WP_163482562.1">
    <property type="nucleotide sequence ID" value="NZ_JAAGWF010000017.1"/>
</dbReference>
<dbReference type="Proteomes" id="UP000470246">
    <property type="component" value="Unassembled WGS sequence"/>
</dbReference>
<protein>
    <submittedName>
        <fullName evidence="2">DUF1801 domain-containing protein</fullName>
    </submittedName>
</protein>
<dbReference type="Pfam" id="PF08818">
    <property type="entry name" value="DUF1801"/>
    <property type="match status" value="1"/>
</dbReference>
<accession>A0A7K3W3C3</accession>
<name>A0A7K3W3C3_9ACTN</name>
<evidence type="ECO:0000259" key="1">
    <source>
        <dbReference type="Pfam" id="PF08818"/>
    </source>
</evidence>
<reference evidence="2 3" key="1">
    <citation type="submission" date="2020-02" db="EMBL/GenBank/DDBJ databases">
        <title>Geodermatophilus sabuli CPCC 205279 I12A-02694.</title>
        <authorList>
            <person name="Jiang Z."/>
        </authorList>
    </citation>
    <scope>NUCLEOTIDE SEQUENCE [LARGE SCALE GENOMIC DNA]</scope>
    <source>
        <strain evidence="2 3">I12A-02694</strain>
    </source>
</reference>
<evidence type="ECO:0000313" key="3">
    <source>
        <dbReference type="Proteomes" id="UP000470246"/>
    </source>
</evidence>
<sequence length="143" mass="15505">MSAPDEIEAWFAEAGPREEELRRADALVMAAAPGIDRQLVPAGSGRMLGYGLMPYRPRSAKETTMWPLIALAAQKRHLSLYVCAVVDGEYLAETRAARLGRVSCGKSCIRFTALDRVDGSELATLLRDAVAATRNGDNAYYAA</sequence>
<dbReference type="EMBL" id="JAAGWF010000017">
    <property type="protein sequence ID" value="NEK59180.1"/>
    <property type="molecule type" value="Genomic_DNA"/>
</dbReference>
<keyword evidence="3" id="KW-1185">Reference proteome</keyword>
<organism evidence="2 3">
    <name type="scientific">Geodermatophilus sabuli</name>
    <dbReference type="NCBI Taxonomy" id="1564158"/>
    <lineage>
        <taxon>Bacteria</taxon>
        <taxon>Bacillati</taxon>
        <taxon>Actinomycetota</taxon>
        <taxon>Actinomycetes</taxon>
        <taxon>Geodermatophilales</taxon>
        <taxon>Geodermatophilaceae</taxon>
        <taxon>Geodermatophilus</taxon>
    </lineage>
</organism>
<evidence type="ECO:0000313" key="2">
    <source>
        <dbReference type="EMBL" id="NEK59180.1"/>
    </source>
</evidence>
<gene>
    <name evidence="2" type="ORF">GCU56_15040</name>
</gene>